<dbReference type="InParanoid" id="A0A5J5EM15"/>
<dbReference type="InterPro" id="IPR011009">
    <property type="entry name" value="Kinase-like_dom_sf"/>
</dbReference>
<evidence type="ECO:0000313" key="1">
    <source>
        <dbReference type="EMBL" id="KAA8896293.1"/>
    </source>
</evidence>
<proteinExistence type="predicted"/>
<organism evidence="1 2">
    <name type="scientific">Sphaerosporella brunnea</name>
    <dbReference type="NCBI Taxonomy" id="1250544"/>
    <lineage>
        <taxon>Eukaryota</taxon>
        <taxon>Fungi</taxon>
        <taxon>Dikarya</taxon>
        <taxon>Ascomycota</taxon>
        <taxon>Pezizomycotina</taxon>
        <taxon>Pezizomycetes</taxon>
        <taxon>Pezizales</taxon>
        <taxon>Pyronemataceae</taxon>
        <taxon>Sphaerosporella</taxon>
    </lineage>
</organism>
<keyword evidence="2" id="KW-1185">Reference proteome</keyword>
<sequence>MNRRKHQLTPIFENLRAIPMPSLEDGKLTLGGGRPRRCKDLRRYERIARYPIGSEEEFNDFLLDTEGRKAVGSKAKMLRSFLRSDHRIVMTHSDLHPRNIMAVMESAEELPNETKTLRVRVVGLVDWKLSGWYPEHQVMQWRIGGSTSL</sequence>
<accession>A0A5J5EM15</accession>
<protein>
    <recommendedName>
        <fullName evidence="3">Aminoglycoside phosphotransferase domain-containing protein</fullName>
    </recommendedName>
</protein>
<evidence type="ECO:0000313" key="2">
    <source>
        <dbReference type="Proteomes" id="UP000326924"/>
    </source>
</evidence>
<evidence type="ECO:0008006" key="3">
    <source>
        <dbReference type="Google" id="ProtNLM"/>
    </source>
</evidence>
<name>A0A5J5EM15_9PEZI</name>
<dbReference type="AlphaFoldDB" id="A0A5J5EM15"/>
<comment type="caution">
    <text evidence="1">The sequence shown here is derived from an EMBL/GenBank/DDBJ whole genome shotgun (WGS) entry which is preliminary data.</text>
</comment>
<dbReference type="EMBL" id="VXIS01000217">
    <property type="protein sequence ID" value="KAA8896293.1"/>
    <property type="molecule type" value="Genomic_DNA"/>
</dbReference>
<reference evidence="1 2" key="1">
    <citation type="submission" date="2019-09" db="EMBL/GenBank/DDBJ databases">
        <title>Draft genome of the ectomycorrhizal ascomycete Sphaerosporella brunnea.</title>
        <authorList>
            <consortium name="DOE Joint Genome Institute"/>
            <person name="Benucci G.M."/>
            <person name="Marozzi G."/>
            <person name="Antonielli L."/>
            <person name="Sanchez S."/>
            <person name="Marco P."/>
            <person name="Wang X."/>
            <person name="Falini L.B."/>
            <person name="Barry K."/>
            <person name="Haridas S."/>
            <person name="Lipzen A."/>
            <person name="Labutti K."/>
            <person name="Grigoriev I.V."/>
            <person name="Murat C."/>
            <person name="Martin F."/>
            <person name="Albertini E."/>
            <person name="Donnini D."/>
            <person name="Bonito G."/>
        </authorList>
    </citation>
    <scope>NUCLEOTIDE SEQUENCE [LARGE SCALE GENOMIC DNA]</scope>
    <source>
        <strain evidence="1 2">Sb_GMNB300</strain>
    </source>
</reference>
<gene>
    <name evidence="1" type="ORF">FN846DRAFT_783806</name>
</gene>
<dbReference type="Proteomes" id="UP000326924">
    <property type="component" value="Unassembled WGS sequence"/>
</dbReference>
<dbReference type="SUPFAM" id="SSF56112">
    <property type="entry name" value="Protein kinase-like (PK-like)"/>
    <property type="match status" value="1"/>
</dbReference>
<dbReference type="OrthoDB" id="4177236at2759"/>